<organism evidence="2 3">
    <name type="scientific">Euplotes crassus</name>
    <dbReference type="NCBI Taxonomy" id="5936"/>
    <lineage>
        <taxon>Eukaryota</taxon>
        <taxon>Sar</taxon>
        <taxon>Alveolata</taxon>
        <taxon>Ciliophora</taxon>
        <taxon>Intramacronucleata</taxon>
        <taxon>Spirotrichea</taxon>
        <taxon>Hypotrichia</taxon>
        <taxon>Euplotida</taxon>
        <taxon>Euplotidae</taxon>
        <taxon>Moneuplotes</taxon>
    </lineage>
</organism>
<accession>A0AAD1X9Q6</accession>
<feature type="compositionally biased region" description="Polar residues" evidence="1">
    <location>
        <begin position="299"/>
        <end position="315"/>
    </location>
</feature>
<name>A0AAD1X9Q6_EUPCR</name>
<proteinExistence type="predicted"/>
<evidence type="ECO:0000256" key="1">
    <source>
        <dbReference type="SAM" id="MobiDB-lite"/>
    </source>
</evidence>
<dbReference type="AlphaFoldDB" id="A0AAD1X9Q6"/>
<comment type="caution">
    <text evidence="2">The sequence shown here is derived from an EMBL/GenBank/DDBJ whole genome shotgun (WGS) entry which is preliminary data.</text>
</comment>
<sequence length="444" mass="51503">MKQLRPADYIISFGESTEMKLNEADPQPAGPRDLNFTSDSLTSRKDFTRSYQKSLNYKSNSSTRSIPKMELKQGSKKNHHEKILKLSRDNIFEKSYRELMQNIRNKYSKGKKEIQDSRQSSNNSAKFSLLTQQRRVLRQSFRRNLTPQQERFDHESVPKLTYFSTSQVKYCHPESRKAEEEQDCSSYIKINSSLDSFLTKKEKSFLKVSDNCKVNQSVENITNNPYKNHSFMLESIPLSKKESPYSNMMSDNIFNKDLQLDDTARSLFKKRKKSRKTHRLLNFSSNGKRLQVPKYFSHRNASTRSSQDSDSETYSNVDKNLLSIRPLFCEQTKSLKIKTFRGGDPIYLANLGQGNKSIDDIIMAKPSKLQRKKGAKKSKNPLSSMINSRVNPSLKIRRKFLLNSIQKSVQDSRKFKPIQISSKPKPVCEQVDQIHFSVKVTKRK</sequence>
<keyword evidence="3" id="KW-1185">Reference proteome</keyword>
<evidence type="ECO:0000313" key="3">
    <source>
        <dbReference type="Proteomes" id="UP001295684"/>
    </source>
</evidence>
<evidence type="ECO:0000313" key="2">
    <source>
        <dbReference type="EMBL" id="CAI2363947.1"/>
    </source>
</evidence>
<reference evidence="2" key="1">
    <citation type="submission" date="2023-07" db="EMBL/GenBank/DDBJ databases">
        <authorList>
            <consortium name="AG Swart"/>
            <person name="Singh M."/>
            <person name="Singh A."/>
            <person name="Seah K."/>
            <person name="Emmerich C."/>
        </authorList>
    </citation>
    <scope>NUCLEOTIDE SEQUENCE</scope>
    <source>
        <strain evidence="2">DP1</strain>
    </source>
</reference>
<dbReference type="Proteomes" id="UP001295684">
    <property type="component" value="Unassembled WGS sequence"/>
</dbReference>
<feature type="region of interest" description="Disordered" evidence="1">
    <location>
        <begin position="16"/>
        <end position="81"/>
    </location>
</feature>
<feature type="compositionally biased region" description="Polar residues" evidence="1">
    <location>
        <begin position="49"/>
        <end position="65"/>
    </location>
</feature>
<dbReference type="EMBL" id="CAMPGE010005101">
    <property type="protein sequence ID" value="CAI2363947.1"/>
    <property type="molecule type" value="Genomic_DNA"/>
</dbReference>
<protein>
    <submittedName>
        <fullName evidence="2">Uncharacterized protein</fullName>
    </submittedName>
</protein>
<feature type="region of interest" description="Disordered" evidence="1">
    <location>
        <begin position="292"/>
        <end position="315"/>
    </location>
</feature>
<gene>
    <name evidence="2" type="ORF">ECRASSUSDP1_LOCUS5287</name>
</gene>